<gene>
    <name evidence="2" type="ORF">SAMN02745120_0924</name>
</gene>
<protein>
    <submittedName>
        <fullName evidence="2">TIR domain-containing protein</fullName>
    </submittedName>
</protein>
<feature type="domain" description="TIR" evidence="1">
    <location>
        <begin position="1"/>
        <end position="135"/>
    </location>
</feature>
<dbReference type="InterPro" id="IPR000157">
    <property type="entry name" value="TIR_dom"/>
</dbReference>
<dbReference type="RefSeq" id="WP_079588872.1">
    <property type="nucleotide sequence ID" value="NZ_FUYN01000002.1"/>
</dbReference>
<name>A0A1T5AHH5_9FIRM</name>
<dbReference type="EMBL" id="FUYN01000002">
    <property type="protein sequence ID" value="SKB34309.1"/>
    <property type="molecule type" value="Genomic_DNA"/>
</dbReference>
<dbReference type="SUPFAM" id="SSF48452">
    <property type="entry name" value="TPR-like"/>
    <property type="match status" value="1"/>
</dbReference>
<dbReference type="AlphaFoldDB" id="A0A1T5AHH5"/>
<evidence type="ECO:0000259" key="1">
    <source>
        <dbReference type="PROSITE" id="PS50104"/>
    </source>
</evidence>
<dbReference type="GO" id="GO:0007165">
    <property type="term" value="P:signal transduction"/>
    <property type="evidence" value="ECO:0007669"/>
    <property type="project" value="InterPro"/>
</dbReference>
<dbReference type="Proteomes" id="UP000243406">
    <property type="component" value="Unassembled WGS sequence"/>
</dbReference>
<dbReference type="InterPro" id="IPR011990">
    <property type="entry name" value="TPR-like_helical_dom_sf"/>
</dbReference>
<proteinExistence type="predicted"/>
<sequence>MKVFLSHSSSDKDHYVRVVSKKMERDRIIYDEYTFEEGVKSIEEIDRGLNSSDLFVVFLSENSLNSHWVKYELFKANTLLTESSKLERIFPIIIDNRIKHDDKRIPDWLRENNLKVVISPNKAVQLIHQRLIEMSFSKHPKLAEKNRIFVGRNDVIEEFEMRINDFRKKVPAFIIASGLPTIGRKKVIYHSWIKTDTIKYSYIPPIINLDSHESIEDFVFKLCDLGLTERRKIEISISTPLEVKVGIAAKLLYELRDEHQRVFINDNGCIITHSRELVGWFKDLYEKVSEIGYMVIGIASKYRVYEAYQYDYENIMFSHIEELSKSERERLFYRYLQLEDLELLSQDVDFFVGLLKGYPEQTMYASQLIKQLGVAEAKRKSHLIVDYNTDRVVEIIKEYSEDSHALGILALLSEFGTIGYETFFEVVGNDNANYRYLEEFYAKGICVNIGTNKEYIRLNDIIHDYLIRMSLKLPNEYSLAITKSLDAFIHDYNQDEYIIDLTEYQYMIKRALLENKVENIARLLAPSHYLKTMKELYDIRKNYKDVIILADRVLTNESFIDNHIKQEIRYYLCLALARKNDDRFHQEVRKISGAEHDFLYGFYYRLSGKTDKAIERYEEALSKRKKFARAQRDLVQVYLSIDDFETAYNLAKENYKNDKKSNPFHIHAYFTSLLRNSRVEDKSIELNKLLSELNKNQHNNAEEFYLRCKSQYLAYCENDEKQSIDLINEALVKYPNNHWVLMDKFYICVKFKKINELKKIHNDFVKNYTNNLASNNNTLTKMKIIIASLEGNNDVIPSLISELNYYPERVLEKLRTRYEIN</sequence>
<dbReference type="OrthoDB" id="8435646at2"/>
<keyword evidence="3" id="KW-1185">Reference proteome</keyword>
<evidence type="ECO:0000313" key="2">
    <source>
        <dbReference type="EMBL" id="SKB34309.1"/>
    </source>
</evidence>
<dbReference type="Pfam" id="PF13676">
    <property type="entry name" value="TIR_2"/>
    <property type="match status" value="1"/>
</dbReference>
<dbReference type="Gene3D" id="1.25.40.10">
    <property type="entry name" value="Tetratricopeptide repeat domain"/>
    <property type="match status" value="1"/>
</dbReference>
<organism evidence="2 3">
    <name type="scientific">Acetoanaerobium noterae</name>
    <dbReference type="NCBI Taxonomy" id="745369"/>
    <lineage>
        <taxon>Bacteria</taxon>
        <taxon>Bacillati</taxon>
        <taxon>Bacillota</taxon>
        <taxon>Clostridia</taxon>
        <taxon>Peptostreptococcales</taxon>
        <taxon>Filifactoraceae</taxon>
        <taxon>Acetoanaerobium</taxon>
    </lineage>
</organism>
<dbReference type="Gene3D" id="3.40.50.10140">
    <property type="entry name" value="Toll/interleukin-1 receptor homology (TIR) domain"/>
    <property type="match status" value="1"/>
</dbReference>
<dbReference type="InterPro" id="IPR035897">
    <property type="entry name" value="Toll_tir_struct_dom_sf"/>
</dbReference>
<accession>A0A1T5AHH5</accession>
<dbReference type="PROSITE" id="PS50104">
    <property type="entry name" value="TIR"/>
    <property type="match status" value="1"/>
</dbReference>
<evidence type="ECO:0000313" key="3">
    <source>
        <dbReference type="Proteomes" id="UP000243406"/>
    </source>
</evidence>
<reference evidence="3" key="1">
    <citation type="submission" date="2017-02" db="EMBL/GenBank/DDBJ databases">
        <authorList>
            <person name="Varghese N."/>
            <person name="Submissions S."/>
        </authorList>
    </citation>
    <scope>NUCLEOTIDE SEQUENCE [LARGE SCALE GENOMIC DNA]</scope>
    <source>
        <strain evidence="3">ATCC 35199</strain>
    </source>
</reference>
<dbReference type="SUPFAM" id="SSF52200">
    <property type="entry name" value="Toll/Interleukin receptor TIR domain"/>
    <property type="match status" value="1"/>
</dbReference>